<dbReference type="RefSeq" id="WP_039172677.1">
    <property type="nucleotide sequence ID" value="NZ_JPXX01000015.1"/>
</dbReference>
<dbReference type="STRING" id="155515.JP36_05285"/>
<gene>
    <name evidence="3" type="ORF">JP36_05285</name>
</gene>
<dbReference type="eggNOG" id="COG3593">
    <property type="taxonomic scope" value="Bacteria"/>
</dbReference>
<dbReference type="CDD" id="cd01026">
    <property type="entry name" value="TOPRIM_OLD"/>
    <property type="match status" value="1"/>
</dbReference>
<dbReference type="InterPro" id="IPR034139">
    <property type="entry name" value="TOPRIM_OLD"/>
</dbReference>
<dbReference type="AlphaFoldDB" id="A0A0A2XZ28"/>
<sequence>MMRNHSKLVKMHIRNFRCINNDGLTVELDNIVCLVGANNAGKSTVLCAYEYAVTPGIKLNSQDFNDENHPVTIELWVHIPEGVENIDEKWKEPQGGLLLVKSKWQWDKPGDKVVRQTWNPEENSYSEGEKAAGLDTVFNSRLPKPFRVGALDNPLGEYKELMSIALEPLIEKYNSFLKEESEINNKLREFIQLANQPIKDMKSEISEVQSKIDSVYGKIFSGAKINISISIDDLQFDPKSLLTKGSNIVLTEYNKEVDWTQQGTGSQRALFWSMLQVRSELKSALDLKKNSAQLNVLKDKQSQGKNLTKAELKKLEELESTQNISQVPILPGHMLLIDEPEIALHPSAVRAAKQHLYNLAAASGWQVMISTHHPAFIDPLEDHTTIVRLQRDQANISPKTYKADEMEFTDDEKENLKALMLFDEHFAEVFFAKNIILVEGDTEFAAFQEVMNQNMDKYPFENRPLIVRARGKATLAALVKMLTHFKVNFSILHDIDSPKTESGDKKNPAYAINKKILDEVQNARDKNVSVIHYFSCPNFEEHHGMKLPSKDKPYESWKKAKNDESIRLSIEGVLDILMGIKEDNINGDYENMLKEWIIDNDRDKDPCFQF</sequence>
<dbReference type="PANTHER" id="PTHR43581:SF2">
    <property type="entry name" value="EXCINUCLEASE ATPASE SUBUNIT"/>
    <property type="match status" value="1"/>
</dbReference>
<dbReference type="Pfam" id="PF20469">
    <property type="entry name" value="OLD-like_TOPRIM"/>
    <property type="match status" value="1"/>
</dbReference>
<dbReference type="Pfam" id="PF13175">
    <property type="entry name" value="AAA_15"/>
    <property type="match status" value="2"/>
</dbReference>
<dbReference type="InterPro" id="IPR027417">
    <property type="entry name" value="P-loop_NTPase"/>
</dbReference>
<dbReference type="Proteomes" id="UP000030539">
    <property type="component" value="Unassembled WGS sequence"/>
</dbReference>
<accession>A0A0A2XZ28</accession>
<evidence type="ECO:0000313" key="3">
    <source>
        <dbReference type="EMBL" id="KGQ37628.1"/>
    </source>
</evidence>
<feature type="domain" description="Endonuclease GajA/Old nuclease/RecF-like AAA" evidence="1">
    <location>
        <begin position="183"/>
        <end position="377"/>
    </location>
</feature>
<dbReference type="Gene3D" id="3.40.50.300">
    <property type="entry name" value="P-loop containing nucleotide triphosphate hydrolases"/>
    <property type="match status" value="1"/>
</dbReference>
<organism evidence="3 4">
    <name type="scientific">Gallibacterium genomosp. 1</name>
    <dbReference type="NCBI Taxonomy" id="155515"/>
    <lineage>
        <taxon>Bacteria</taxon>
        <taxon>Pseudomonadati</taxon>
        <taxon>Pseudomonadota</taxon>
        <taxon>Gammaproteobacteria</taxon>
        <taxon>Pasteurellales</taxon>
        <taxon>Pasteurellaceae</taxon>
        <taxon>Gallibacterium</taxon>
    </lineage>
</organism>
<reference evidence="3 4" key="1">
    <citation type="submission" date="2014-08" db="EMBL/GenBank/DDBJ databases">
        <title>Chaperone-usher fimbriae in a diverse selection of Gallibacterium genomes.</title>
        <authorList>
            <person name="Kudirkiene E."/>
            <person name="Bager R.J."/>
            <person name="Johnson T.J."/>
            <person name="Bojesen A.M."/>
        </authorList>
    </citation>
    <scope>NUCLEOTIDE SEQUENCE [LARGE SCALE GENOMIC DNA]</scope>
    <source>
        <strain evidence="3 4">CCM5974</strain>
    </source>
</reference>
<evidence type="ECO:0000259" key="2">
    <source>
        <dbReference type="Pfam" id="PF20469"/>
    </source>
</evidence>
<dbReference type="InterPro" id="IPR051396">
    <property type="entry name" value="Bact_Antivir_Def_Nuclease"/>
</dbReference>
<feature type="domain" description="OLD protein-like TOPRIM" evidence="2">
    <location>
        <begin position="430"/>
        <end position="496"/>
    </location>
</feature>
<evidence type="ECO:0000313" key="4">
    <source>
        <dbReference type="Proteomes" id="UP000030539"/>
    </source>
</evidence>
<evidence type="ECO:0008006" key="5">
    <source>
        <dbReference type="Google" id="ProtNLM"/>
    </source>
</evidence>
<dbReference type="EMBL" id="JPXX01000015">
    <property type="protein sequence ID" value="KGQ37628.1"/>
    <property type="molecule type" value="Genomic_DNA"/>
</dbReference>
<comment type="caution">
    <text evidence="3">The sequence shown here is derived from an EMBL/GenBank/DDBJ whole genome shotgun (WGS) entry which is preliminary data.</text>
</comment>
<name>A0A0A2XZ28_9PAST</name>
<dbReference type="PANTHER" id="PTHR43581">
    <property type="entry name" value="ATP/GTP PHOSPHATASE"/>
    <property type="match status" value="1"/>
</dbReference>
<dbReference type="SUPFAM" id="SSF52540">
    <property type="entry name" value="P-loop containing nucleoside triphosphate hydrolases"/>
    <property type="match status" value="1"/>
</dbReference>
<dbReference type="InterPro" id="IPR041685">
    <property type="entry name" value="AAA_GajA/Old/RecF-like"/>
</dbReference>
<protein>
    <recommendedName>
        <fullName evidence="5">ATP-dependent endonuclease</fullName>
    </recommendedName>
</protein>
<evidence type="ECO:0000259" key="1">
    <source>
        <dbReference type="Pfam" id="PF13175"/>
    </source>
</evidence>
<proteinExistence type="predicted"/>
<feature type="domain" description="Endonuclease GajA/Old nuclease/RecF-like AAA" evidence="1">
    <location>
        <begin position="7"/>
        <end position="60"/>
    </location>
</feature>